<feature type="domain" description="DUF306" evidence="3">
    <location>
        <begin position="57"/>
        <end position="156"/>
    </location>
</feature>
<keyword evidence="4" id="KW-0346">Stress response</keyword>
<evidence type="ECO:0000259" key="3">
    <source>
        <dbReference type="Pfam" id="PF03724"/>
    </source>
</evidence>
<feature type="signal peptide" evidence="2">
    <location>
        <begin position="1"/>
        <end position="26"/>
    </location>
</feature>
<protein>
    <submittedName>
        <fullName evidence="4">Heat shock protein HslJ</fullName>
    </submittedName>
</protein>
<keyword evidence="2" id="KW-0732">Signal</keyword>
<accession>A0A1H5TQX6</accession>
<dbReference type="Proteomes" id="UP000236743">
    <property type="component" value="Unassembled WGS sequence"/>
</dbReference>
<dbReference type="AlphaFoldDB" id="A0A1H5TQX6"/>
<dbReference type="InterPro" id="IPR038670">
    <property type="entry name" value="HslJ-like_sf"/>
</dbReference>
<dbReference type="InterPro" id="IPR053147">
    <property type="entry name" value="Hsp_HslJ-like"/>
</dbReference>
<evidence type="ECO:0000313" key="5">
    <source>
        <dbReference type="Proteomes" id="UP000236743"/>
    </source>
</evidence>
<evidence type="ECO:0000313" key="4">
    <source>
        <dbReference type="EMBL" id="SEF65194.1"/>
    </source>
</evidence>
<sequence>MNRRLGLAAVLAALTAPMLMPTDAAAQRRQQMPSRSDLGEKPATPIPPQEKNFPLGAAWSVVSLNGKPVSDRRATLQVDNNLRGTGFGGCNTFSASAYPLRQQGFAVGPIALTKRTCDKGLVDFERSFLTVLRTVKNWDLVNGKLVLKGGAGEVTLDRAL</sequence>
<dbReference type="RefSeq" id="WP_244595417.1">
    <property type="nucleotide sequence ID" value="NZ_FNUY01000001.1"/>
</dbReference>
<dbReference type="PANTHER" id="PTHR35535">
    <property type="entry name" value="HEAT SHOCK PROTEIN HSLJ"/>
    <property type="match status" value="1"/>
</dbReference>
<dbReference type="Pfam" id="PF03724">
    <property type="entry name" value="META"/>
    <property type="match status" value="1"/>
</dbReference>
<dbReference type="InterPro" id="IPR005184">
    <property type="entry name" value="DUF306_Meta_HslJ"/>
</dbReference>
<organism evidence="4 5">
    <name type="scientific">Bosea lathyri</name>
    <dbReference type="NCBI Taxonomy" id="1036778"/>
    <lineage>
        <taxon>Bacteria</taxon>
        <taxon>Pseudomonadati</taxon>
        <taxon>Pseudomonadota</taxon>
        <taxon>Alphaproteobacteria</taxon>
        <taxon>Hyphomicrobiales</taxon>
        <taxon>Boseaceae</taxon>
        <taxon>Bosea</taxon>
    </lineage>
</organism>
<feature type="region of interest" description="Disordered" evidence="1">
    <location>
        <begin position="24"/>
        <end position="50"/>
    </location>
</feature>
<dbReference type="Gene3D" id="2.40.128.270">
    <property type="match status" value="1"/>
</dbReference>
<gene>
    <name evidence="4" type="ORF">SAMN04488115_101746</name>
</gene>
<proteinExistence type="predicted"/>
<name>A0A1H5TQX6_9HYPH</name>
<reference evidence="4 5" key="1">
    <citation type="submission" date="2016-10" db="EMBL/GenBank/DDBJ databases">
        <authorList>
            <person name="de Groot N.N."/>
        </authorList>
    </citation>
    <scope>NUCLEOTIDE SEQUENCE [LARGE SCALE GENOMIC DNA]</scope>
    <source>
        <strain evidence="4 5">DSM 26656</strain>
    </source>
</reference>
<feature type="chain" id="PRO_5009285349" evidence="2">
    <location>
        <begin position="27"/>
        <end position="160"/>
    </location>
</feature>
<dbReference type="PANTHER" id="PTHR35535:SF1">
    <property type="entry name" value="HEAT SHOCK PROTEIN HSLJ"/>
    <property type="match status" value="1"/>
</dbReference>
<keyword evidence="5" id="KW-1185">Reference proteome</keyword>
<evidence type="ECO:0000256" key="2">
    <source>
        <dbReference type="SAM" id="SignalP"/>
    </source>
</evidence>
<evidence type="ECO:0000256" key="1">
    <source>
        <dbReference type="SAM" id="MobiDB-lite"/>
    </source>
</evidence>
<dbReference type="EMBL" id="FNUY01000001">
    <property type="protein sequence ID" value="SEF65194.1"/>
    <property type="molecule type" value="Genomic_DNA"/>
</dbReference>